<proteinExistence type="predicted"/>
<dbReference type="Proteomes" id="UP000183407">
    <property type="component" value="Unassembled WGS sequence"/>
</dbReference>
<feature type="compositionally biased region" description="Polar residues" evidence="2">
    <location>
        <begin position="107"/>
        <end position="121"/>
    </location>
</feature>
<evidence type="ECO:0000313" key="4">
    <source>
        <dbReference type="Proteomes" id="UP000183407"/>
    </source>
</evidence>
<accession>A0A1H5F424</accession>
<dbReference type="AlphaFoldDB" id="A0A1H5F424"/>
<evidence type="ECO:0000256" key="1">
    <source>
        <dbReference type="SAM" id="Coils"/>
    </source>
</evidence>
<feature type="region of interest" description="Disordered" evidence="2">
    <location>
        <begin position="93"/>
        <end position="121"/>
    </location>
</feature>
<gene>
    <name evidence="3" type="ORF">SAMN04490220_6243</name>
</gene>
<name>A0A1H5F424_RHOJO</name>
<keyword evidence="1" id="KW-0175">Coiled coil</keyword>
<organism evidence="3 4">
    <name type="scientific">Rhodococcus jostii</name>
    <dbReference type="NCBI Taxonomy" id="132919"/>
    <lineage>
        <taxon>Bacteria</taxon>
        <taxon>Bacillati</taxon>
        <taxon>Actinomycetota</taxon>
        <taxon>Actinomycetes</taxon>
        <taxon>Mycobacteriales</taxon>
        <taxon>Nocardiaceae</taxon>
        <taxon>Rhodococcus</taxon>
    </lineage>
</organism>
<reference evidence="4" key="1">
    <citation type="submission" date="2016-10" db="EMBL/GenBank/DDBJ databases">
        <authorList>
            <person name="Varghese N."/>
        </authorList>
    </citation>
    <scope>NUCLEOTIDE SEQUENCE [LARGE SCALE GENOMIC DNA]</scope>
    <source>
        <strain evidence="4">DSM 44719</strain>
    </source>
</reference>
<dbReference type="EMBL" id="FNTL01000004">
    <property type="protein sequence ID" value="SED97918.1"/>
    <property type="molecule type" value="Genomic_DNA"/>
</dbReference>
<evidence type="ECO:0008006" key="5">
    <source>
        <dbReference type="Google" id="ProtNLM"/>
    </source>
</evidence>
<evidence type="ECO:0000256" key="2">
    <source>
        <dbReference type="SAM" id="MobiDB-lite"/>
    </source>
</evidence>
<sequence>MNSREYRLLRQRRRAARIEANRKRNRRRDTEAEHLIGFARMWAPFGGASAEDILVHFGLTTHRFIDRLWQAIAESKCTEDEILRLACVYPKQWKTSESSPDRRPSTPAGTDYSTDLKTCKR</sequence>
<protein>
    <recommendedName>
        <fullName evidence="5">DUF3263 domain-containing protein</fullName>
    </recommendedName>
</protein>
<evidence type="ECO:0000313" key="3">
    <source>
        <dbReference type="EMBL" id="SED97918.1"/>
    </source>
</evidence>
<feature type="coiled-coil region" evidence="1">
    <location>
        <begin position="6"/>
        <end position="33"/>
    </location>
</feature>